<dbReference type="PANTHER" id="PTHR30055:SF234">
    <property type="entry name" value="HTH-TYPE TRANSCRIPTIONAL REGULATOR BETI"/>
    <property type="match status" value="1"/>
</dbReference>
<keyword evidence="3" id="KW-0804">Transcription</keyword>
<dbReference type="Proteomes" id="UP000326912">
    <property type="component" value="Unassembled WGS sequence"/>
</dbReference>
<keyword evidence="2 4" id="KW-0238">DNA-binding</keyword>
<reference evidence="6 7" key="1">
    <citation type="submission" date="2019-10" db="EMBL/GenBank/DDBJ databases">
        <title>Dictyobacter vulcani sp. nov., within the class Ktedonobacteria, isolated from soil of volcanic Mt. Zao.</title>
        <authorList>
            <person name="Zheng Y."/>
            <person name="Wang C.M."/>
            <person name="Sakai Y."/>
            <person name="Abe K."/>
            <person name="Yokota A."/>
            <person name="Yabe S."/>
        </authorList>
    </citation>
    <scope>NUCLEOTIDE SEQUENCE [LARGE SCALE GENOMIC DNA]</scope>
    <source>
        <strain evidence="6 7">W12</strain>
    </source>
</reference>
<organism evidence="6 7">
    <name type="scientific">Dictyobacter vulcani</name>
    <dbReference type="NCBI Taxonomy" id="2607529"/>
    <lineage>
        <taxon>Bacteria</taxon>
        <taxon>Bacillati</taxon>
        <taxon>Chloroflexota</taxon>
        <taxon>Ktedonobacteria</taxon>
        <taxon>Ktedonobacterales</taxon>
        <taxon>Dictyobacteraceae</taxon>
        <taxon>Dictyobacter</taxon>
    </lineage>
</organism>
<dbReference type="Pfam" id="PF13305">
    <property type="entry name" value="TetR_C_33"/>
    <property type="match status" value="1"/>
</dbReference>
<evidence type="ECO:0000256" key="2">
    <source>
        <dbReference type="ARBA" id="ARBA00023125"/>
    </source>
</evidence>
<feature type="DNA-binding region" description="H-T-H motif" evidence="4">
    <location>
        <begin position="35"/>
        <end position="54"/>
    </location>
</feature>
<dbReference type="GO" id="GO:0003700">
    <property type="term" value="F:DNA-binding transcription factor activity"/>
    <property type="evidence" value="ECO:0007669"/>
    <property type="project" value="TreeGrafter"/>
</dbReference>
<dbReference type="Pfam" id="PF00440">
    <property type="entry name" value="TetR_N"/>
    <property type="match status" value="1"/>
</dbReference>
<keyword evidence="7" id="KW-1185">Reference proteome</keyword>
<gene>
    <name evidence="6" type="ORF">KDW_14800</name>
</gene>
<dbReference type="EMBL" id="BKZW01000001">
    <property type="protein sequence ID" value="GER87318.1"/>
    <property type="molecule type" value="Genomic_DNA"/>
</dbReference>
<evidence type="ECO:0000313" key="7">
    <source>
        <dbReference type="Proteomes" id="UP000326912"/>
    </source>
</evidence>
<dbReference type="PROSITE" id="PS50977">
    <property type="entry name" value="HTH_TETR_2"/>
    <property type="match status" value="1"/>
</dbReference>
<comment type="caution">
    <text evidence="6">The sequence shown here is derived from an EMBL/GenBank/DDBJ whole genome shotgun (WGS) entry which is preliminary data.</text>
</comment>
<dbReference type="AlphaFoldDB" id="A0A5J4KDY1"/>
<dbReference type="PANTHER" id="PTHR30055">
    <property type="entry name" value="HTH-TYPE TRANSCRIPTIONAL REGULATOR RUTR"/>
    <property type="match status" value="1"/>
</dbReference>
<dbReference type="InterPro" id="IPR036271">
    <property type="entry name" value="Tet_transcr_reg_TetR-rel_C_sf"/>
</dbReference>
<evidence type="ECO:0000256" key="3">
    <source>
        <dbReference type="ARBA" id="ARBA00023163"/>
    </source>
</evidence>
<dbReference type="PRINTS" id="PR00455">
    <property type="entry name" value="HTHTETR"/>
</dbReference>
<dbReference type="Gene3D" id="1.10.357.10">
    <property type="entry name" value="Tetracycline Repressor, domain 2"/>
    <property type="match status" value="1"/>
</dbReference>
<evidence type="ECO:0000256" key="4">
    <source>
        <dbReference type="PROSITE-ProRule" id="PRU00335"/>
    </source>
</evidence>
<keyword evidence="1" id="KW-0805">Transcription regulation</keyword>
<evidence type="ECO:0000313" key="6">
    <source>
        <dbReference type="EMBL" id="GER87318.1"/>
    </source>
</evidence>
<name>A0A5J4KDY1_9CHLR</name>
<evidence type="ECO:0000259" key="5">
    <source>
        <dbReference type="PROSITE" id="PS50977"/>
    </source>
</evidence>
<protein>
    <submittedName>
        <fullName evidence="6">TetR family transcriptional regulator</fullName>
    </submittedName>
</protein>
<dbReference type="GO" id="GO:0000976">
    <property type="term" value="F:transcription cis-regulatory region binding"/>
    <property type="evidence" value="ECO:0007669"/>
    <property type="project" value="TreeGrafter"/>
</dbReference>
<dbReference type="SUPFAM" id="SSF46689">
    <property type="entry name" value="Homeodomain-like"/>
    <property type="match status" value="1"/>
</dbReference>
<dbReference type="SUPFAM" id="SSF48498">
    <property type="entry name" value="Tetracyclin repressor-like, C-terminal domain"/>
    <property type="match status" value="1"/>
</dbReference>
<sequence>MGLKQRREREKQAMREGILEAARHLARQEGWSAVTIRKIAEQIEYSPPMVYEYFASKEDLHLELLRGGFRLLAAAMQRAFEATEDGEERLLRIGEAYCQFAHMYPELYQMMHGLGGVPLDAQERMLAAQEICQIVLEALTLWTQTRSVTLDDPAEAVETLWAVLHGVVSLYIVDRPQEEDHRAERLAWRTIQSLLTAWSFSLRAS</sequence>
<dbReference type="RefSeq" id="WP_151755333.1">
    <property type="nucleotide sequence ID" value="NZ_BKZW01000001.1"/>
</dbReference>
<dbReference type="InterPro" id="IPR009057">
    <property type="entry name" value="Homeodomain-like_sf"/>
</dbReference>
<evidence type="ECO:0000256" key="1">
    <source>
        <dbReference type="ARBA" id="ARBA00023015"/>
    </source>
</evidence>
<accession>A0A5J4KDY1</accession>
<dbReference type="InterPro" id="IPR001647">
    <property type="entry name" value="HTH_TetR"/>
</dbReference>
<proteinExistence type="predicted"/>
<dbReference type="InterPro" id="IPR025996">
    <property type="entry name" value="MT1864/Rv1816-like_C"/>
</dbReference>
<feature type="domain" description="HTH tetR-type" evidence="5">
    <location>
        <begin position="12"/>
        <end position="72"/>
    </location>
</feature>
<dbReference type="InterPro" id="IPR050109">
    <property type="entry name" value="HTH-type_TetR-like_transc_reg"/>
</dbReference>